<dbReference type="KEGG" id="lcre:Pla8534_31890"/>
<keyword evidence="2" id="KW-1185">Reference proteome</keyword>
<dbReference type="RefSeq" id="WP_145054122.1">
    <property type="nucleotide sequence ID" value="NZ_CP036433.1"/>
</dbReference>
<dbReference type="Proteomes" id="UP000317648">
    <property type="component" value="Chromosome"/>
</dbReference>
<sequence>MNQAEETGGRQIVPGFFLSASGQATIEPALHGVLFDLALALEEATDLPVDVQHTAAAIIMASNQGEIDFASPLRSDDPDVNLALARHVRRLFARYGPGLGSDD</sequence>
<proteinExistence type="predicted"/>
<evidence type="ECO:0000313" key="1">
    <source>
        <dbReference type="EMBL" id="QDU95374.1"/>
    </source>
</evidence>
<dbReference type="AlphaFoldDB" id="A0A518DU67"/>
<organism evidence="1 2">
    <name type="scientific">Lignipirellula cremea</name>
    <dbReference type="NCBI Taxonomy" id="2528010"/>
    <lineage>
        <taxon>Bacteria</taxon>
        <taxon>Pseudomonadati</taxon>
        <taxon>Planctomycetota</taxon>
        <taxon>Planctomycetia</taxon>
        <taxon>Pirellulales</taxon>
        <taxon>Pirellulaceae</taxon>
        <taxon>Lignipirellula</taxon>
    </lineage>
</organism>
<reference evidence="1 2" key="1">
    <citation type="submission" date="2019-02" db="EMBL/GenBank/DDBJ databases">
        <title>Deep-cultivation of Planctomycetes and their phenomic and genomic characterization uncovers novel biology.</title>
        <authorList>
            <person name="Wiegand S."/>
            <person name="Jogler M."/>
            <person name="Boedeker C."/>
            <person name="Pinto D."/>
            <person name="Vollmers J."/>
            <person name="Rivas-Marin E."/>
            <person name="Kohn T."/>
            <person name="Peeters S.H."/>
            <person name="Heuer A."/>
            <person name="Rast P."/>
            <person name="Oberbeckmann S."/>
            <person name="Bunk B."/>
            <person name="Jeske O."/>
            <person name="Meyerdierks A."/>
            <person name="Storesund J.E."/>
            <person name="Kallscheuer N."/>
            <person name="Luecker S."/>
            <person name="Lage O.M."/>
            <person name="Pohl T."/>
            <person name="Merkel B.J."/>
            <person name="Hornburger P."/>
            <person name="Mueller R.-W."/>
            <person name="Bruemmer F."/>
            <person name="Labrenz M."/>
            <person name="Spormann A.M."/>
            <person name="Op den Camp H."/>
            <person name="Overmann J."/>
            <person name="Amann R."/>
            <person name="Jetten M.S.M."/>
            <person name="Mascher T."/>
            <person name="Medema M.H."/>
            <person name="Devos D.P."/>
            <person name="Kaster A.-K."/>
            <person name="Ovreas L."/>
            <person name="Rohde M."/>
            <person name="Galperin M.Y."/>
            <person name="Jogler C."/>
        </authorList>
    </citation>
    <scope>NUCLEOTIDE SEQUENCE [LARGE SCALE GENOMIC DNA]</scope>
    <source>
        <strain evidence="1 2">Pla85_3_4</strain>
    </source>
</reference>
<dbReference type="EMBL" id="CP036433">
    <property type="protein sequence ID" value="QDU95374.1"/>
    <property type="molecule type" value="Genomic_DNA"/>
</dbReference>
<protein>
    <submittedName>
        <fullName evidence="1">Uncharacterized protein</fullName>
    </submittedName>
</protein>
<accession>A0A518DU67</accession>
<gene>
    <name evidence="1" type="ORF">Pla8534_31890</name>
</gene>
<dbReference type="OrthoDB" id="285492at2"/>
<name>A0A518DU67_9BACT</name>
<evidence type="ECO:0000313" key="2">
    <source>
        <dbReference type="Proteomes" id="UP000317648"/>
    </source>
</evidence>